<dbReference type="EMBL" id="SCWE01000004">
    <property type="protein sequence ID" value="TDM01277.1"/>
    <property type="molecule type" value="Genomic_DNA"/>
</dbReference>
<keyword evidence="4" id="KW-1185">Reference proteome</keyword>
<dbReference type="SUPFAM" id="SSF52540">
    <property type="entry name" value="P-loop containing nucleoside triphosphate hydrolases"/>
    <property type="match status" value="1"/>
</dbReference>
<dbReference type="Gene3D" id="3.40.50.300">
    <property type="entry name" value="P-loop containing nucleotide triphosphate hydrolases"/>
    <property type="match status" value="1"/>
</dbReference>
<dbReference type="InterPro" id="IPR050683">
    <property type="entry name" value="Bact_Polysacc_Export_ATP-bd"/>
</dbReference>
<dbReference type="AlphaFoldDB" id="A0A4R6BI85"/>
<dbReference type="InterPro" id="IPR027417">
    <property type="entry name" value="P-loop_NTPase"/>
</dbReference>
<dbReference type="PANTHER" id="PTHR46743:SF2">
    <property type="entry name" value="TEICHOIC ACIDS EXPORT ATP-BINDING PROTEIN TAGH"/>
    <property type="match status" value="1"/>
</dbReference>
<reference evidence="3 4" key="1">
    <citation type="submission" date="2019-01" db="EMBL/GenBank/DDBJ databases">
        <title>Draft genome sequences of the type strains of six Macrococcus species.</title>
        <authorList>
            <person name="Mazhar S."/>
            <person name="Altermann E."/>
            <person name="Hill C."/>
            <person name="Mcauliffe O."/>
        </authorList>
    </citation>
    <scope>NUCLEOTIDE SEQUENCE [LARGE SCALE GENOMIC DNA]</scope>
    <source>
        <strain evidence="3 4">CCM4809</strain>
    </source>
</reference>
<evidence type="ECO:0000313" key="4">
    <source>
        <dbReference type="Proteomes" id="UP000295328"/>
    </source>
</evidence>
<keyword evidence="1" id="KW-1133">Transmembrane helix</keyword>
<keyword evidence="3" id="KW-0067">ATP-binding</keyword>
<dbReference type="GO" id="GO:0005524">
    <property type="term" value="F:ATP binding"/>
    <property type="evidence" value="ECO:0007669"/>
    <property type="project" value="UniProtKB-KW"/>
</dbReference>
<protein>
    <submittedName>
        <fullName evidence="3">ABC transporter ATP-binding protein</fullName>
    </submittedName>
</protein>
<dbReference type="OrthoDB" id="2385601at2"/>
<comment type="caution">
    <text evidence="3">The sequence shown here is derived from an EMBL/GenBank/DDBJ whole genome shotgun (WGS) entry which is preliminary data.</text>
</comment>
<dbReference type="Proteomes" id="UP000295328">
    <property type="component" value="Unassembled WGS sequence"/>
</dbReference>
<evidence type="ECO:0000256" key="1">
    <source>
        <dbReference type="SAM" id="Phobius"/>
    </source>
</evidence>
<name>A0A4R6BI85_9STAP</name>
<dbReference type="PANTHER" id="PTHR46743">
    <property type="entry name" value="TEICHOIC ACIDS EXPORT ATP-BINDING PROTEIN TAGH"/>
    <property type="match status" value="1"/>
</dbReference>
<dbReference type="PROSITE" id="PS50893">
    <property type="entry name" value="ABC_TRANSPORTER_2"/>
    <property type="match status" value="1"/>
</dbReference>
<dbReference type="RefSeq" id="WP_133430379.1">
    <property type="nucleotide sequence ID" value="NZ_BMCC01000004.1"/>
</dbReference>
<dbReference type="Pfam" id="PF00005">
    <property type="entry name" value="ABC_tran"/>
    <property type="match status" value="1"/>
</dbReference>
<proteinExistence type="predicted"/>
<dbReference type="Pfam" id="PF22269">
    <property type="entry name" value="TagH_SH3-like"/>
    <property type="match status" value="1"/>
</dbReference>
<sequence>MSGDILVRLVEVTKYFRQDKAGQSVYERFIQNDKNRHTSINKVTIHLYKGETLGIVGVAGSGKTVLGQLIAKVIEPNSGRVRNHFSTFLATHSSTTHSVNQFIETVLLSYNVPLIEYAELKHDILIFAELTDKDKMKVNELTLAERAQMLIALTRFLMPEVVIYNDLTKHLSESFKKKFAQVIDHLIAHDKSVVLMEENPDLVLYKAEYVNWLSHGQLRKSGEPGEVLPLYLEYYKRCEQVKGSQKEDLFDLDYKVRRETEEKHELKRVNRHVRTYLDSELKKWIPISLGIILLGLLFFTLILRDIKYEPAVVEQQTAAINKQAETYTDKYALAVTKENTKLMHRNKAALQLPAGSLIEVTGIGNEDYRIAFNNKEMSVDRENVVYINPAALYDERSFEDLKPYMYSNYVNFNEFFNGFLGASRTKVEAELFPETRAPYVIKLTKNDIYLHFNDQNKVNGIGFPMTQAEQMKKKFNLKEKDWIVKVDDGYAVADLEANMWLYFRR</sequence>
<keyword evidence="3" id="KW-0547">Nucleotide-binding</keyword>
<dbReference type="InterPro" id="IPR053990">
    <property type="entry name" value="TagH_C"/>
</dbReference>
<keyword evidence="1" id="KW-0812">Transmembrane</keyword>
<dbReference type="Pfam" id="PF22096">
    <property type="entry name" value="TagH_C"/>
    <property type="match status" value="1"/>
</dbReference>
<feature type="transmembrane region" description="Helical" evidence="1">
    <location>
        <begin position="284"/>
        <end position="303"/>
    </location>
</feature>
<feature type="domain" description="ABC transporter" evidence="2">
    <location>
        <begin position="7"/>
        <end position="240"/>
    </location>
</feature>
<dbReference type="InterPro" id="IPR053989">
    <property type="entry name" value="TagH_SH3-like"/>
</dbReference>
<evidence type="ECO:0000259" key="2">
    <source>
        <dbReference type="PROSITE" id="PS50893"/>
    </source>
</evidence>
<keyword evidence="1" id="KW-0472">Membrane</keyword>
<accession>A0A4R6BI85</accession>
<evidence type="ECO:0000313" key="3">
    <source>
        <dbReference type="EMBL" id="TDM01277.1"/>
    </source>
</evidence>
<dbReference type="InterPro" id="IPR003439">
    <property type="entry name" value="ABC_transporter-like_ATP-bd"/>
</dbReference>
<dbReference type="GO" id="GO:0016887">
    <property type="term" value="F:ATP hydrolysis activity"/>
    <property type="evidence" value="ECO:0007669"/>
    <property type="project" value="InterPro"/>
</dbReference>
<gene>
    <name evidence="3" type="ORF">ERX37_09175</name>
</gene>
<organism evidence="3 4">
    <name type="scientific">Macrococcus hajekii</name>
    <dbReference type="NCBI Taxonomy" id="198482"/>
    <lineage>
        <taxon>Bacteria</taxon>
        <taxon>Bacillati</taxon>
        <taxon>Bacillota</taxon>
        <taxon>Bacilli</taxon>
        <taxon>Bacillales</taxon>
        <taxon>Staphylococcaceae</taxon>
        <taxon>Macrococcus</taxon>
    </lineage>
</organism>